<protein>
    <recommendedName>
        <fullName evidence="3">Phage protein</fullName>
    </recommendedName>
</protein>
<gene>
    <name evidence="1" type="ORF">FAM18157_01716</name>
</gene>
<evidence type="ECO:0000313" key="2">
    <source>
        <dbReference type="Proteomes" id="UP000284716"/>
    </source>
</evidence>
<reference evidence="1 2" key="1">
    <citation type="journal article" date="2018" name="Front. Microbiol.">
        <title>Conversion of Methionine to Cysteine in Lactobacillus paracasei Depends on the Highly Mobile cysK-ctl-cysE Gene Cluster.</title>
        <authorList>
            <person name="Wuthrich D."/>
            <person name="Irmler S."/>
            <person name="Berthoud H."/>
            <person name="Guggenbuhl B."/>
            <person name="Eugster E."/>
            <person name="Bruggmann R."/>
        </authorList>
    </citation>
    <scope>NUCLEOTIDE SEQUENCE [LARGE SCALE GENOMIC DNA]</scope>
    <source>
        <strain evidence="1 2">FAM18157</strain>
    </source>
</reference>
<name>A0A422M1P9_LACPA</name>
<comment type="caution">
    <text evidence="1">The sequence shown here is derived from an EMBL/GenBank/DDBJ whole genome shotgun (WGS) entry which is preliminary data.</text>
</comment>
<evidence type="ECO:0000313" key="1">
    <source>
        <dbReference type="EMBL" id="RND80731.1"/>
    </source>
</evidence>
<evidence type="ECO:0008006" key="3">
    <source>
        <dbReference type="Google" id="ProtNLM"/>
    </source>
</evidence>
<dbReference type="AlphaFoldDB" id="A0A422M1P9"/>
<dbReference type="EMBL" id="LKFS01000071">
    <property type="protein sequence ID" value="RND80731.1"/>
    <property type="molecule type" value="Genomic_DNA"/>
</dbReference>
<sequence length="60" mass="6829">MKTGDDTFDDIYISKKTGKVVGVMLDGRDYKLVPLNKCDIPLGRLANHINNSVYRKEDEK</sequence>
<dbReference type="Proteomes" id="UP000284716">
    <property type="component" value="Unassembled WGS sequence"/>
</dbReference>
<accession>A0A422M1P9</accession>
<proteinExistence type="predicted"/>
<organism evidence="1 2">
    <name type="scientific">Lacticaseibacillus paracasei</name>
    <name type="common">Lactobacillus paracasei</name>
    <dbReference type="NCBI Taxonomy" id="1597"/>
    <lineage>
        <taxon>Bacteria</taxon>
        <taxon>Bacillati</taxon>
        <taxon>Bacillota</taxon>
        <taxon>Bacilli</taxon>
        <taxon>Lactobacillales</taxon>
        <taxon>Lactobacillaceae</taxon>
        <taxon>Lacticaseibacillus</taxon>
    </lineage>
</organism>
<dbReference type="RefSeq" id="WP_123031969.1">
    <property type="nucleotide sequence ID" value="NZ_LKFS01000071.1"/>
</dbReference>